<dbReference type="GO" id="GO:0045216">
    <property type="term" value="P:cell-cell junction organization"/>
    <property type="evidence" value="ECO:0007669"/>
    <property type="project" value="TreeGrafter"/>
</dbReference>
<comment type="caution">
    <text evidence="1">The sequence shown here is derived from an EMBL/GenBank/DDBJ whole genome shotgun (WGS) entry which is preliminary data.</text>
</comment>
<gene>
    <name evidence="1" type="ORF">HPB52_002297</name>
</gene>
<dbReference type="Proteomes" id="UP000821837">
    <property type="component" value="Chromosome 5"/>
</dbReference>
<dbReference type="InterPro" id="IPR027417">
    <property type="entry name" value="P-loop_NTPase"/>
</dbReference>
<name>A0A9D4SVH0_RHISA</name>
<accession>A0A9D4SVH0</accession>
<dbReference type="GO" id="GO:0005923">
    <property type="term" value="C:bicellular tight junction"/>
    <property type="evidence" value="ECO:0007669"/>
    <property type="project" value="TreeGrafter"/>
</dbReference>
<dbReference type="PANTHER" id="PTHR13865">
    <property type="entry name" value="TIGHT JUNCTION PROTEIN"/>
    <property type="match status" value="1"/>
</dbReference>
<evidence type="ECO:0000313" key="1">
    <source>
        <dbReference type="EMBL" id="KAH7950842.1"/>
    </source>
</evidence>
<dbReference type="GO" id="GO:0050839">
    <property type="term" value="F:cell adhesion molecule binding"/>
    <property type="evidence" value="ECO:0007669"/>
    <property type="project" value="TreeGrafter"/>
</dbReference>
<reference evidence="1" key="1">
    <citation type="journal article" date="2020" name="Cell">
        <title>Large-Scale Comparative Analyses of Tick Genomes Elucidate Their Genetic Diversity and Vector Capacities.</title>
        <authorList>
            <consortium name="Tick Genome and Microbiome Consortium (TIGMIC)"/>
            <person name="Jia N."/>
            <person name="Wang J."/>
            <person name="Shi W."/>
            <person name="Du L."/>
            <person name="Sun Y."/>
            <person name="Zhan W."/>
            <person name="Jiang J.F."/>
            <person name="Wang Q."/>
            <person name="Zhang B."/>
            <person name="Ji P."/>
            <person name="Bell-Sakyi L."/>
            <person name="Cui X.M."/>
            <person name="Yuan T.T."/>
            <person name="Jiang B.G."/>
            <person name="Yang W.F."/>
            <person name="Lam T.T."/>
            <person name="Chang Q.C."/>
            <person name="Ding S.J."/>
            <person name="Wang X.J."/>
            <person name="Zhu J.G."/>
            <person name="Ruan X.D."/>
            <person name="Zhao L."/>
            <person name="Wei J.T."/>
            <person name="Ye R.Z."/>
            <person name="Que T.C."/>
            <person name="Du C.H."/>
            <person name="Zhou Y.H."/>
            <person name="Cheng J.X."/>
            <person name="Dai P.F."/>
            <person name="Guo W.B."/>
            <person name="Han X.H."/>
            <person name="Huang E.J."/>
            <person name="Li L.F."/>
            <person name="Wei W."/>
            <person name="Gao Y.C."/>
            <person name="Liu J.Z."/>
            <person name="Shao H.Z."/>
            <person name="Wang X."/>
            <person name="Wang C.C."/>
            <person name="Yang T.C."/>
            <person name="Huo Q.B."/>
            <person name="Li W."/>
            <person name="Chen H.Y."/>
            <person name="Chen S.E."/>
            <person name="Zhou L.G."/>
            <person name="Ni X.B."/>
            <person name="Tian J.H."/>
            <person name="Sheng Y."/>
            <person name="Liu T."/>
            <person name="Pan Y.S."/>
            <person name="Xia L.Y."/>
            <person name="Li J."/>
            <person name="Zhao F."/>
            <person name="Cao W.C."/>
        </authorList>
    </citation>
    <scope>NUCLEOTIDE SEQUENCE</scope>
    <source>
        <strain evidence="1">Rsan-2018</strain>
    </source>
</reference>
<keyword evidence="2" id="KW-1185">Reference proteome</keyword>
<evidence type="ECO:0000313" key="2">
    <source>
        <dbReference type="Proteomes" id="UP000821837"/>
    </source>
</evidence>
<dbReference type="AlphaFoldDB" id="A0A9D4SVH0"/>
<dbReference type="GO" id="GO:0150105">
    <property type="term" value="P:protein localization to cell-cell junction"/>
    <property type="evidence" value="ECO:0007669"/>
    <property type="project" value="TreeGrafter"/>
</dbReference>
<dbReference type="Gene3D" id="3.40.50.300">
    <property type="entry name" value="P-loop containing nucleotide triphosphate hydrolases"/>
    <property type="match status" value="1"/>
</dbReference>
<proteinExistence type="predicted"/>
<dbReference type="GO" id="GO:0005886">
    <property type="term" value="C:plasma membrane"/>
    <property type="evidence" value="ECO:0007669"/>
    <property type="project" value="TreeGrafter"/>
</dbReference>
<dbReference type="EMBL" id="JABSTV010001251">
    <property type="protein sequence ID" value="KAH7950842.1"/>
    <property type="molecule type" value="Genomic_DNA"/>
</dbReference>
<dbReference type="PANTHER" id="PTHR13865:SF28">
    <property type="entry name" value="POLYCHAETOID, ISOFORM O"/>
    <property type="match status" value="1"/>
</dbReference>
<protein>
    <submittedName>
        <fullName evidence="1">Uncharacterized protein</fullName>
    </submittedName>
</protein>
<sequence length="130" mass="14981">MTSVKKRPVLTPQQELQVPRGPWTKQLKDFPAEFCEESIKQHERAHGAEKHCTAGYRMFKADKVAEVPEVFQLASGFIRPVVLFGPMADVARERLLRDYPDKYACPPAMVPRHFFYHITAVNIRPSKFPE</sequence>
<reference evidence="1" key="2">
    <citation type="submission" date="2021-09" db="EMBL/GenBank/DDBJ databases">
        <authorList>
            <person name="Jia N."/>
            <person name="Wang J."/>
            <person name="Shi W."/>
            <person name="Du L."/>
            <person name="Sun Y."/>
            <person name="Zhan W."/>
            <person name="Jiang J."/>
            <person name="Wang Q."/>
            <person name="Zhang B."/>
            <person name="Ji P."/>
            <person name="Sakyi L.B."/>
            <person name="Cui X."/>
            <person name="Yuan T."/>
            <person name="Jiang B."/>
            <person name="Yang W."/>
            <person name="Lam T.T.-Y."/>
            <person name="Chang Q."/>
            <person name="Ding S."/>
            <person name="Wang X."/>
            <person name="Zhu J."/>
            <person name="Ruan X."/>
            <person name="Zhao L."/>
            <person name="Wei J."/>
            <person name="Que T."/>
            <person name="Du C."/>
            <person name="Cheng J."/>
            <person name="Dai P."/>
            <person name="Han X."/>
            <person name="Huang E."/>
            <person name="Gao Y."/>
            <person name="Liu J."/>
            <person name="Shao H."/>
            <person name="Ye R."/>
            <person name="Li L."/>
            <person name="Wei W."/>
            <person name="Wang X."/>
            <person name="Wang C."/>
            <person name="Huo Q."/>
            <person name="Li W."/>
            <person name="Guo W."/>
            <person name="Chen H."/>
            <person name="Chen S."/>
            <person name="Zhou L."/>
            <person name="Zhou L."/>
            <person name="Ni X."/>
            <person name="Tian J."/>
            <person name="Zhou Y."/>
            <person name="Sheng Y."/>
            <person name="Liu T."/>
            <person name="Pan Y."/>
            <person name="Xia L."/>
            <person name="Li J."/>
            <person name="Zhao F."/>
            <person name="Cao W."/>
        </authorList>
    </citation>
    <scope>NUCLEOTIDE SEQUENCE</scope>
    <source>
        <strain evidence="1">Rsan-2018</strain>
        <tissue evidence="1">Larvae</tissue>
    </source>
</reference>
<dbReference type="GO" id="GO:0098609">
    <property type="term" value="P:cell-cell adhesion"/>
    <property type="evidence" value="ECO:0007669"/>
    <property type="project" value="TreeGrafter"/>
</dbReference>
<organism evidence="1 2">
    <name type="scientific">Rhipicephalus sanguineus</name>
    <name type="common">Brown dog tick</name>
    <name type="synonym">Ixodes sanguineus</name>
    <dbReference type="NCBI Taxonomy" id="34632"/>
    <lineage>
        <taxon>Eukaryota</taxon>
        <taxon>Metazoa</taxon>
        <taxon>Ecdysozoa</taxon>
        <taxon>Arthropoda</taxon>
        <taxon>Chelicerata</taxon>
        <taxon>Arachnida</taxon>
        <taxon>Acari</taxon>
        <taxon>Parasitiformes</taxon>
        <taxon>Ixodida</taxon>
        <taxon>Ixodoidea</taxon>
        <taxon>Ixodidae</taxon>
        <taxon>Rhipicephalinae</taxon>
        <taxon>Rhipicephalus</taxon>
        <taxon>Rhipicephalus</taxon>
    </lineage>
</organism>